<dbReference type="InterPro" id="IPR032675">
    <property type="entry name" value="LRR_dom_sf"/>
</dbReference>
<dbReference type="PANTHER" id="PTHR45661:SF3">
    <property type="entry name" value="IG-LIKE DOMAIN-CONTAINING PROTEIN"/>
    <property type="match status" value="1"/>
</dbReference>
<dbReference type="SUPFAM" id="SSF52058">
    <property type="entry name" value="L domain-like"/>
    <property type="match status" value="1"/>
</dbReference>
<dbReference type="InterPro" id="IPR053139">
    <property type="entry name" value="Surface_bspA-like"/>
</dbReference>
<dbReference type="Pfam" id="PF13306">
    <property type="entry name" value="LRR_5"/>
    <property type="match status" value="1"/>
</dbReference>
<comment type="caution">
    <text evidence="1">The sequence shown here is derived from an EMBL/GenBank/DDBJ whole genome shotgun (WGS) entry which is preliminary data.</text>
</comment>
<protein>
    <submittedName>
        <fullName evidence="1">Uncharacterized protein</fullName>
    </submittedName>
</protein>
<reference evidence="2" key="1">
    <citation type="journal article" date="2023" name="Commun. Biol.">
        <title>Genome analysis of Parmales, the sister group of diatoms, reveals the evolutionary specialization of diatoms from phago-mixotrophs to photoautotrophs.</title>
        <authorList>
            <person name="Ban H."/>
            <person name="Sato S."/>
            <person name="Yoshikawa S."/>
            <person name="Yamada K."/>
            <person name="Nakamura Y."/>
            <person name="Ichinomiya M."/>
            <person name="Sato N."/>
            <person name="Blanc-Mathieu R."/>
            <person name="Endo H."/>
            <person name="Kuwata A."/>
            <person name="Ogata H."/>
        </authorList>
    </citation>
    <scope>NUCLEOTIDE SEQUENCE [LARGE SCALE GENOMIC DNA]</scope>
    <source>
        <strain evidence="2">NIES 3701</strain>
    </source>
</reference>
<dbReference type="Gene3D" id="3.80.10.10">
    <property type="entry name" value="Ribonuclease Inhibitor"/>
    <property type="match status" value="1"/>
</dbReference>
<dbReference type="AlphaFoldDB" id="A0A9W6ZVZ6"/>
<keyword evidence="2" id="KW-1185">Reference proteome</keyword>
<gene>
    <name evidence="1" type="ORF">TrST_g4518</name>
</gene>
<name>A0A9W6ZVZ6_9STRA</name>
<sequence length="236" mass="26744">MQDESENTPAAEPAASAWIVPPWFHTKEFMRHFIGYLTNDMLMTMRRLCSEWLEILDEVVDEKVESGVMIVVGGNDLSYEEADISVYEAEALRERRALVTQVIFLLNITKVGKDACFYASMLVTVDIPEGITIIGDYSFFDCKSLKEIKFPTSLTSIGRASFCQCSGLEEVDLLHTNVRELGTWAFKGCTSLREMKIPDSLQKFGHCAFFNCYRLVPLGIETYNNNAVVTYLRSIQ</sequence>
<dbReference type="EMBL" id="BRXY01000051">
    <property type="protein sequence ID" value="GMH58133.1"/>
    <property type="molecule type" value="Genomic_DNA"/>
</dbReference>
<dbReference type="Proteomes" id="UP001165085">
    <property type="component" value="Unassembled WGS sequence"/>
</dbReference>
<accession>A0A9W6ZVZ6</accession>
<evidence type="ECO:0000313" key="2">
    <source>
        <dbReference type="Proteomes" id="UP001165085"/>
    </source>
</evidence>
<proteinExistence type="predicted"/>
<dbReference type="InterPro" id="IPR026906">
    <property type="entry name" value="LRR_5"/>
</dbReference>
<evidence type="ECO:0000313" key="1">
    <source>
        <dbReference type="EMBL" id="GMH58133.1"/>
    </source>
</evidence>
<organism evidence="1 2">
    <name type="scientific">Triparma strigata</name>
    <dbReference type="NCBI Taxonomy" id="1606541"/>
    <lineage>
        <taxon>Eukaryota</taxon>
        <taxon>Sar</taxon>
        <taxon>Stramenopiles</taxon>
        <taxon>Ochrophyta</taxon>
        <taxon>Bolidophyceae</taxon>
        <taxon>Parmales</taxon>
        <taxon>Triparmaceae</taxon>
        <taxon>Triparma</taxon>
    </lineage>
</organism>
<dbReference type="PANTHER" id="PTHR45661">
    <property type="entry name" value="SURFACE ANTIGEN"/>
    <property type="match status" value="1"/>
</dbReference>